<gene>
    <name evidence="1" type="ORF">CJ231_10220</name>
</gene>
<accession>A0A2N6QP45</accession>
<reference evidence="1 2" key="1">
    <citation type="submission" date="2017-09" db="EMBL/GenBank/DDBJ databases">
        <title>Bacterial strain isolated from the female urinary microbiota.</title>
        <authorList>
            <person name="Thomas-White K."/>
            <person name="Kumar N."/>
            <person name="Forster S."/>
            <person name="Putonti C."/>
            <person name="Lawley T."/>
            <person name="Wolfe A.J."/>
        </authorList>
    </citation>
    <scope>NUCLEOTIDE SEQUENCE [LARGE SCALE GENOMIC DNA]</scope>
    <source>
        <strain evidence="1 2">UMB0536</strain>
    </source>
</reference>
<evidence type="ECO:0000313" key="2">
    <source>
        <dbReference type="Proteomes" id="UP000235564"/>
    </source>
</evidence>
<dbReference type="EMBL" id="PNGJ01000009">
    <property type="protein sequence ID" value="PMC23326.1"/>
    <property type="molecule type" value="Genomic_DNA"/>
</dbReference>
<proteinExistence type="predicted"/>
<evidence type="ECO:0000313" key="1">
    <source>
        <dbReference type="EMBL" id="PMC23326.1"/>
    </source>
</evidence>
<sequence>MHGTKRETAKVVLFLKYMITRKEGKKLYAELGRLDTFGLSLTIEPSWVSFKVMWEDDKPYWEIKSIYDYADYFDDTPSFRVCLMQGGKALDARTIGLQYEVEANFNVGKRVEGIDKKIDGISGTVRSLDGKVSGFETEIDGFRTEVRDKVTRTELKQTADSFNLTVANGTRPNLLWGSDLNLDEVDTTNKAAIQKHLGVELGEIKVDDAEYFQYLKGGGVAGSDAVMFKSKDGVARWTFFRWEKIKVKPNTVYTMSAWVKFKPNRANVNQIYVGVNETESSQGLAFMEGSDKQYYLAEIKDWERRHWTFKTKDETLITVLFAHSGTDESLMWLCRPKLEEGNTVTPWCAYDGTVEELLAGGFDIKNREFTATADNFKVQNNKGEWTFLVDENGKLNAKLIDATEIYGMKIAQPFEAYASKEEMKNGKSLSWVLENRSQDYGFFGGGVRMNGVTSNIFNNTGGTVSFWLPLITPFKFCQVDIPNNVMLRAVAIYRTQWDGCRWYLLCPWEDNGSGGVRLKAFNG</sequence>
<organism evidence="1 2">
    <name type="scientific">Hoylesella buccalis</name>
    <dbReference type="NCBI Taxonomy" id="28127"/>
    <lineage>
        <taxon>Bacteria</taxon>
        <taxon>Pseudomonadati</taxon>
        <taxon>Bacteroidota</taxon>
        <taxon>Bacteroidia</taxon>
        <taxon>Bacteroidales</taxon>
        <taxon>Prevotellaceae</taxon>
        <taxon>Hoylesella</taxon>
    </lineage>
</organism>
<protein>
    <submittedName>
        <fullName evidence="1">Uncharacterized protein</fullName>
    </submittedName>
</protein>
<dbReference type="Gene3D" id="2.60.120.260">
    <property type="entry name" value="Galactose-binding domain-like"/>
    <property type="match status" value="1"/>
</dbReference>
<comment type="caution">
    <text evidence="1">The sequence shown here is derived from an EMBL/GenBank/DDBJ whole genome shotgun (WGS) entry which is preliminary data.</text>
</comment>
<dbReference type="Proteomes" id="UP000235564">
    <property type="component" value="Unassembled WGS sequence"/>
</dbReference>
<name>A0A2N6QP45_9BACT</name>
<dbReference type="AlphaFoldDB" id="A0A2N6QP45"/>